<organism evidence="1 2">
    <name type="scientific">Vaccinium darrowii</name>
    <dbReference type="NCBI Taxonomy" id="229202"/>
    <lineage>
        <taxon>Eukaryota</taxon>
        <taxon>Viridiplantae</taxon>
        <taxon>Streptophyta</taxon>
        <taxon>Embryophyta</taxon>
        <taxon>Tracheophyta</taxon>
        <taxon>Spermatophyta</taxon>
        <taxon>Magnoliopsida</taxon>
        <taxon>eudicotyledons</taxon>
        <taxon>Gunneridae</taxon>
        <taxon>Pentapetalae</taxon>
        <taxon>asterids</taxon>
        <taxon>Ericales</taxon>
        <taxon>Ericaceae</taxon>
        <taxon>Vaccinioideae</taxon>
        <taxon>Vaccinieae</taxon>
        <taxon>Vaccinium</taxon>
    </lineage>
</organism>
<evidence type="ECO:0000313" key="2">
    <source>
        <dbReference type="Proteomes" id="UP000828048"/>
    </source>
</evidence>
<dbReference type="Proteomes" id="UP000828048">
    <property type="component" value="Chromosome 3"/>
</dbReference>
<dbReference type="EMBL" id="CM037153">
    <property type="protein sequence ID" value="KAH7858047.1"/>
    <property type="molecule type" value="Genomic_DNA"/>
</dbReference>
<keyword evidence="2" id="KW-1185">Reference proteome</keyword>
<comment type="caution">
    <text evidence="1">The sequence shown here is derived from an EMBL/GenBank/DDBJ whole genome shotgun (WGS) entry which is preliminary data.</text>
</comment>
<reference evidence="1 2" key="1">
    <citation type="journal article" date="2021" name="Hortic Res">
        <title>High-quality reference genome and annotation aids understanding of berry development for evergreen blueberry (Vaccinium darrowii).</title>
        <authorList>
            <person name="Yu J."/>
            <person name="Hulse-Kemp A.M."/>
            <person name="Babiker E."/>
            <person name="Staton M."/>
        </authorList>
    </citation>
    <scope>NUCLEOTIDE SEQUENCE [LARGE SCALE GENOMIC DNA]</scope>
    <source>
        <strain evidence="2">cv. NJ 8807/NJ 8810</strain>
        <tissue evidence="1">Young leaf</tissue>
    </source>
</reference>
<proteinExistence type="predicted"/>
<protein>
    <submittedName>
        <fullName evidence="1">Uncharacterized protein</fullName>
    </submittedName>
</protein>
<name>A0ACB7YWP1_9ERIC</name>
<gene>
    <name evidence="1" type="ORF">Vadar_019482</name>
</gene>
<sequence>MLCRCCSDCGLVIMAFNVEDQSEDSLKCFPALPRLQYAASGLSRLQYAASGATSHKLGKNYTMLFASVRRHVFELFIFDEEGSWAKHELINNGLDSQVHGSVAANMNVDESPFVTSYLPTSFQAFSSEHQFCRILRRADLKEMELPNMFKAIANVSDLQQVTLITKARTWKVRCVHGFLKGKGWSTFVAAHRLMSGNVLVFSFEMSFGWHVLIFRVEAPIPSASDVFSITKCSDQIGISVKPLVFRGSEPAPPRITTNVKHSLQVLKLWKVSSQVSIEICNDCTEILSYVTNGTPKPATRYRRKKVEKEDLPEDDSELYLDPTLALYNTDEGIETGLPVMLVDGYNVCGYWAKLKKHFMKGKLEIARDKLIHEQVTFSAFTGVRVSYKCVRFWVCNGFSELETHMSPRESEKEAYLYEVWNLKSQNISRAEEIKILANEAFKAYKFSQAIVLYTQAIELNSQNPVYWANRAFAHTELEEYVLRSLHDSYYQLQGYCRRGAAYLAMGKFKKALKDFQQISVQFKMQGPDLEKFRCTGIFFSQVEAALEVDYVGRLYLEKVGVLLARVLCIHLANDHPFPFQSSICNFLHFFLASQFWHCGNKYFTLVKKICPNDPDAAKKLRECEKAVLKLKFEESIYIPESERRSVANSFFDSLGLKFMFHSLE</sequence>
<evidence type="ECO:0000313" key="1">
    <source>
        <dbReference type="EMBL" id="KAH7858047.1"/>
    </source>
</evidence>
<accession>A0ACB7YWP1</accession>